<proteinExistence type="predicted"/>
<evidence type="ECO:0000259" key="1">
    <source>
        <dbReference type="Pfam" id="PF03372"/>
    </source>
</evidence>
<comment type="caution">
    <text evidence="2">The sequence shown here is derived from an EMBL/GenBank/DDBJ whole genome shotgun (WGS) entry which is preliminary data.</text>
</comment>
<dbReference type="Proteomes" id="UP000184390">
    <property type="component" value="Unassembled WGS sequence"/>
</dbReference>
<name>A0ABY1IBF2_9ACTO</name>
<keyword evidence="3" id="KW-1185">Reference proteome</keyword>
<dbReference type="InterPro" id="IPR036691">
    <property type="entry name" value="Endo/exonu/phosph_ase_sf"/>
</dbReference>
<feature type="domain" description="Endonuclease/exonuclease/phosphatase" evidence="1">
    <location>
        <begin position="6"/>
        <end position="276"/>
    </location>
</feature>
<dbReference type="Gene3D" id="3.60.10.10">
    <property type="entry name" value="Endonuclease/exonuclease/phosphatase"/>
    <property type="match status" value="1"/>
</dbReference>
<keyword evidence="2" id="KW-0255">Endonuclease</keyword>
<gene>
    <name evidence="2" type="ORF">SAMN05216246_10796</name>
</gene>
<keyword evidence="2" id="KW-0378">Hydrolase</keyword>
<evidence type="ECO:0000313" key="3">
    <source>
        <dbReference type="Proteomes" id="UP000184390"/>
    </source>
</evidence>
<reference evidence="2 3" key="1">
    <citation type="submission" date="2016-11" db="EMBL/GenBank/DDBJ databases">
        <authorList>
            <person name="Varghese N."/>
            <person name="Submissions S."/>
        </authorList>
    </citation>
    <scope>NUCLEOTIDE SEQUENCE [LARGE SCALE GENOMIC DNA]</scope>
    <source>
        <strain evidence="2 3">PA</strain>
    </source>
</reference>
<dbReference type="GO" id="GO:0004519">
    <property type="term" value="F:endonuclease activity"/>
    <property type="evidence" value="ECO:0007669"/>
    <property type="project" value="UniProtKB-KW"/>
</dbReference>
<dbReference type="RefSeq" id="WP_073453029.1">
    <property type="nucleotide sequence ID" value="NZ_FQYL01000007.1"/>
</dbReference>
<protein>
    <submittedName>
        <fullName evidence="2">Metal-dependent hydrolase, endonuclease/exonuclease/phosphatase family</fullName>
    </submittedName>
</protein>
<accession>A0ABY1IBF2</accession>
<dbReference type="InterPro" id="IPR005135">
    <property type="entry name" value="Endo/exonuclease/phosphatase"/>
</dbReference>
<dbReference type="SUPFAM" id="SSF56219">
    <property type="entry name" value="DNase I-like"/>
    <property type="match status" value="1"/>
</dbReference>
<dbReference type="PANTHER" id="PTHR14859">
    <property type="entry name" value="CALCOFLUOR WHITE HYPERSENSITIVE PROTEIN PRECURSOR"/>
    <property type="match status" value="1"/>
</dbReference>
<sequence>MIRVLSLNLQHCLPGAGAEHDSGTASLAGADITDPAAARTVLEALAEQISALAPDVVALQEVDMRQRRSGGLDQAGELARLLGWEHHRFAAAWAGPVVGLRRRPLRSPLERAWDDILAPLHLIKGRGPAGFGNAILSRLPVRSWHVRRLGRGPATLSRRGERAWSPRSYRLETSTARTMLAARIEVPGDGGVGSITLASTHLATRTGMAARQLAAAWAALTTLPGPRLLAGDLNMGPGGVAATGVARPLGEGATFPAWAPRERIDHLLTDPWPMGADGMPGAPGTALSPGSTDAPLLRAVAWGTRAFVVSDHAGAWADLEPVP</sequence>
<dbReference type="Pfam" id="PF03372">
    <property type="entry name" value="Exo_endo_phos"/>
    <property type="match status" value="1"/>
</dbReference>
<organism evidence="2 3">
    <name type="scientific">Actinomyces denticolens</name>
    <dbReference type="NCBI Taxonomy" id="52767"/>
    <lineage>
        <taxon>Bacteria</taxon>
        <taxon>Bacillati</taxon>
        <taxon>Actinomycetota</taxon>
        <taxon>Actinomycetes</taxon>
        <taxon>Actinomycetales</taxon>
        <taxon>Actinomycetaceae</taxon>
        <taxon>Actinomyces</taxon>
    </lineage>
</organism>
<evidence type="ECO:0000313" key="2">
    <source>
        <dbReference type="EMBL" id="SHI93646.1"/>
    </source>
</evidence>
<dbReference type="PANTHER" id="PTHR14859:SF15">
    <property type="entry name" value="ENDONUCLEASE_EXONUCLEASE_PHOSPHATASE DOMAIN-CONTAINING PROTEIN"/>
    <property type="match status" value="1"/>
</dbReference>
<dbReference type="GO" id="GO:0016787">
    <property type="term" value="F:hydrolase activity"/>
    <property type="evidence" value="ECO:0007669"/>
    <property type="project" value="UniProtKB-KW"/>
</dbReference>
<dbReference type="EMBL" id="FQYL01000007">
    <property type="protein sequence ID" value="SHI93646.1"/>
    <property type="molecule type" value="Genomic_DNA"/>
</dbReference>
<keyword evidence="2" id="KW-0540">Nuclease</keyword>
<dbReference type="InterPro" id="IPR051916">
    <property type="entry name" value="GPI-anchor_lipid_remodeler"/>
</dbReference>